<proteinExistence type="predicted"/>
<evidence type="ECO:0000313" key="2">
    <source>
        <dbReference type="EMBL" id="ROW08476.1"/>
    </source>
</evidence>
<keyword evidence="3" id="KW-1185">Reference proteome</keyword>
<evidence type="ECO:0000313" key="3">
    <source>
        <dbReference type="Proteomes" id="UP000283895"/>
    </source>
</evidence>
<organism evidence="2 3">
    <name type="scientific">Cytospora schulzeri</name>
    <dbReference type="NCBI Taxonomy" id="448051"/>
    <lineage>
        <taxon>Eukaryota</taxon>
        <taxon>Fungi</taxon>
        <taxon>Dikarya</taxon>
        <taxon>Ascomycota</taxon>
        <taxon>Pezizomycotina</taxon>
        <taxon>Sordariomycetes</taxon>
        <taxon>Sordariomycetidae</taxon>
        <taxon>Diaporthales</taxon>
        <taxon>Cytosporaceae</taxon>
        <taxon>Cytospora</taxon>
    </lineage>
</organism>
<dbReference type="OrthoDB" id="2922289at2759"/>
<comment type="caution">
    <text evidence="2">The sequence shown here is derived from an EMBL/GenBank/DDBJ whole genome shotgun (WGS) entry which is preliminary data.</text>
</comment>
<dbReference type="EMBL" id="LKEA01000006">
    <property type="protein sequence ID" value="ROW08476.1"/>
    <property type="molecule type" value="Genomic_DNA"/>
</dbReference>
<name>A0A423WYB5_9PEZI</name>
<evidence type="ECO:0000256" key="1">
    <source>
        <dbReference type="SAM" id="MobiDB-lite"/>
    </source>
</evidence>
<dbReference type="PANTHER" id="PTHR40788">
    <property type="entry name" value="CLR5 DOMAIN-CONTAINING PROTEIN-RELATED"/>
    <property type="match status" value="1"/>
</dbReference>
<accession>A0A423WYB5</accession>
<reference evidence="2 3" key="1">
    <citation type="submission" date="2015-09" db="EMBL/GenBank/DDBJ databases">
        <title>Host preference determinants of Valsa canker pathogens revealed by comparative genomics.</title>
        <authorList>
            <person name="Yin Z."/>
            <person name="Huang L."/>
        </authorList>
    </citation>
    <scope>NUCLEOTIDE SEQUENCE [LARGE SCALE GENOMIC DNA]</scope>
    <source>
        <strain evidence="2 3">03-1</strain>
    </source>
</reference>
<dbReference type="AlphaFoldDB" id="A0A423WYB5"/>
<dbReference type="Proteomes" id="UP000283895">
    <property type="component" value="Unassembled WGS sequence"/>
</dbReference>
<dbReference type="PANTHER" id="PTHR40788:SF2">
    <property type="entry name" value="CLR5 DOMAIN-CONTAINING PROTEIN"/>
    <property type="match status" value="1"/>
</dbReference>
<feature type="region of interest" description="Disordered" evidence="1">
    <location>
        <begin position="821"/>
        <end position="904"/>
    </location>
</feature>
<dbReference type="STRING" id="356882.A0A423WYB5"/>
<gene>
    <name evidence="2" type="ORF">VMCG_03021</name>
</gene>
<sequence length="1012" mass="115132">MDETSGADFNKLTMAQGEEVARRMIEAEYRQGIQVDDPRMTGLKTMGDNPELARRMMRTPQLDSHPRWEDQFDDLNGDEIDYLASQMLRGAVDDNDDDFGNDEIQEIVHDIVQDIIRENGGDEEEMLGLVRGRIEMAHHLLQATDGDLEVVRRIMERARQSWTHETSMDDLRGRLEGDWHDERERRCSVHGGKHYTHGIFRGRHPGEHLPEPITAAQVRAQARPRSERVWANAQHLQAIVERHEAALQRRWEKKSKVKRREMLQSAWASTDSPPLPPLPAEHRPGMRHMLHRCSGHVCRHDEHAPEQKRHLFMWPRLNMEDMCKTEPLLLLINARGRNSPAMFAFADLEPAHFGIVVGGIPSPPFLDKHSMVFTGRNNPGTYGELVSWEDDPEAYRRLHNGRDTSPGEGLWILEIQDRLYKFLVAMCKLVLHDIPLDNNDELLARPVEPVPTVPTANNINKNGTAATSLLTTRLEAQYHVPAKLNMRRLQTLVAAKLSETEDTLWAMREDPGVFATSLLEKYESQPEHLLDSLGKRHPMLATAKGRRELMAQVVRAQFSYYVPAVEIWGFVHDKVARLAELKERLFDNAGVLPGDDLPPKLAMAFYSLLFHLQRLVQIPLGGMCQRARLSPPLQHLSRITSHEPYKLLGVDADYIYLVKLMSDPQWRANMGLHNCVEEIECIASDPVGRKLISPTLARDFSDIAILSECLRQIELFQPWASTFEAAMADRETANQVYDEFERTADTMNPLSYFKLSASTSKLGAELAWMKYPVDKRPNKANVDAMRAAEDTLDAFWVAALAELKSKGLITRRIKKVLVDGPKPERTPAWVEPPKKTRKKGPEDHNTVHPFGGIPMGAKQPSSTERQPPGPKSKVKSRGVARPPLTEIENLRISESPPRPEQPRFPVDRRAFKVFDMLFYRPFGGAASQPGEIPWVEFTHAMHQVGFGVEKLGGSAWQFTPGRALEGEEYVRGIQFHEPHPVAKIPFRMARLYGRRLARAYGWCADMFQLKAE</sequence>
<protein>
    <submittedName>
        <fullName evidence="2">Uncharacterized protein</fullName>
    </submittedName>
</protein>